<evidence type="ECO:0000313" key="8">
    <source>
        <dbReference type="Proteomes" id="UP000694424"/>
    </source>
</evidence>
<keyword evidence="4 6" id="KW-1133">Transmembrane helix</keyword>
<proteinExistence type="inferred from homology"/>
<evidence type="ECO:0000256" key="6">
    <source>
        <dbReference type="SAM" id="Phobius"/>
    </source>
</evidence>
<keyword evidence="8" id="KW-1185">Reference proteome</keyword>
<dbReference type="PANTHER" id="PTHR31548:SF3">
    <property type="entry name" value="CLARIN-3"/>
    <property type="match status" value="1"/>
</dbReference>
<dbReference type="Proteomes" id="UP000694424">
    <property type="component" value="Unplaced"/>
</dbReference>
<dbReference type="PANTHER" id="PTHR31548">
    <property type="entry name" value="CLARIN"/>
    <property type="match status" value="1"/>
</dbReference>
<keyword evidence="5 6" id="KW-0472">Membrane</keyword>
<evidence type="ECO:0000256" key="2">
    <source>
        <dbReference type="ARBA" id="ARBA00005787"/>
    </source>
</evidence>
<evidence type="ECO:0000256" key="1">
    <source>
        <dbReference type="ARBA" id="ARBA00004141"/>
    </source>
</evidence>
<evidence type="ECO:0000313" key="7">
    <source>
        <dbReference type="Ensembl" id="ENSAOWP00000028367.1"/>
    </source>
</evidence>
<reference evidence="7" key="1">
    <citation type="submission" date="2025-08" db="UniProtKB">
        <authorList>
            <consortium name="Ensembl"/>
        </authorList>
    </citation>
    <scope>IDENTIFICATION</scope>
</reference>
<dbReference type="GO" id="GO:0016020">
    <property type="term" value="C:membrane"/>
    <property type="evidence" value="ECO:0007669"/>
    <property type="project" value="UniProtKB-SubCell"/>
</dbReference>
<feature type="transmembrane region" description="Helical" evidence="6">
    <location>
        <begin position="166"/>
        <end position="188"/>
    </location>
</feature>
<dbReference type="GO" id="GO:0007605">
    <property type="term" value="P:sensory perception of sound"/>
    <property type="evidence" value="ECO:0007669"/>
    <property type="project" value="UniProtKB-ARBA"/>
</dbReference>
<evidence type="ECO:0000256" key="5">
    <source>
        <dbReference type="ARBA" id="ARBA00023136"/>
    </source>
</evidence>
<comment type="similarity">
    <text evidence="2">Belongs to the clarin family.</text>
</comment>
<name>A0A8B9QXY4_APTOW</name>
<evidence type="ECO:0000256" key="4">
    <source>
        <dbReference type="ARBA" id="ARBA00022989"/>
    </source>
</evidence>
<dbReference type="PROSITE" id="PS51257">
    <property type="entry name" value="PROKAR_LIPOPROTEIN"/>
    <property type="match status" value="1"/>
</dbReference>
<evidence type="ECO:0000256" key="3">
    <source>
        <dbReference type="ARBA" id="ARBA00022692"/>
    </source>
</evidence>
<accession>A0A8B9QXY4</accession>
<dbReference type="Ensembl" id="ENSAOWT00000032133.1">
    <property type="protein sequence ID" value="ENSAOWP00000028367.1"/>
    <property type="gene ID" value="ENSAOWG00000019093.1"/>
</dbReference>
<sequence>MPSRQKTLMFAAAFFTSACSFVLVCVVLATRSWITSDIHLSGANFSARIAVSQFGNLSGIKIRPKKKKKAPKCHNPLASTVNVAIIVLLVLALLSSLLSSGFTGMNAVSNPYQTFLGPTGVYTWNSFNVLILFAVNIESNGLSIELAEMCYSIPTTYTNSKNNYGYSYWIMLLIIFLNISTIIIIYFYDHARYYKKKEQERPIENAPKDVILF</sequence>
<feature type="transmembrane region" description="Helical" evidence="6">
    <location>
        <begin position="83"/>
        <end position="102"/>
    </location>
</feature>
<organism evidence="7 8">
    <name type="scientific">Apteryx owenii</name>
    <name type="common">Little spotted kiwi</name>
    <dbReference type="NCBI Taxonomy" id="8824"/>
    <lineage>
        <taxon>Eukaryota</taxon>
        <taxon>Metazoa</taxon>
        <taxon>Chordata</taxon>
        <taxon>Craniata</taxon>
        <taxon>Vertebrata</taxon>
        <taxon>Euteleostomi</taxon>
        <taxon>Archelosauria</taxon>
        <taxon>Archosauria</taxon>
        <taxon>Dinosauria</taxon>
        <taxon>Saurischia</taxon>
        <taxon>Theropoda</taxon>
        <taxon>Coelurosauria</taxon>
        <taxon>Aves</taxon>
        <taxon>Palaeognathae</taxon>
        <taxon>Apterygiformes</taxon>
        <taxon>Apterygidae</taxon>
        <taxon>Apteryx</taxon>
    </lineage>
</organism>
<dbReference type="Pfam" id="PF25807">
    <property type="entry name" value="Clarin-2"/>
    <property type="match status" value="1"/>
</dbReference>
<comment type="subcellular location">
    <subcellularLocation>
        <location evidence="1">Membrane</location>
        <topology evidence="1">Multi-pass membrane protein</topology>
    </subcellularLocation>
</comment>
<keyword evidence="3 6" id="KW-0812">Transmembrane</keyword>
<dbReference type="InterPro" id="IPR026748">
    <property type="entry name" value="Clarin"/>
</dbReference>
<protein>
    <submittedName>
        <fullName evidence="7">Clarin 3</fullName>
    </submittedName>
</protein>
<dbReference type="AlphaFoldDB" id="A0A8B9QXY4"/>
<reference evidence="7" key="2">
    <citation type="submission" date="2025-09" db="UniProtKB">
        <authorList>
            <consortium name="Ensembl"/>
        </authorList>
    </citation>
    <scope>IDENTIFICATION</scope>
</reference>